<dbReference type="InterPro" id="IPR010047">
    <property type="entry name" value="CODH"/>
</dbReference>
<evidence type="ECO:0000313" key="11">
    <source>
        <dbReference type="EMBL" id="KHE93848.1"/>
    </source>
</evidence>
<keyword evidence="2 9" id="KW-0004">4Fe-4S</keyword>
<feature type="binding site" evidence="10">
    <location>
        <position position="501"/>
    </location>
    <ligand>
        <name>[Ni-4Fe-4S] cluster</name>
        <dbReference type="ChEBI" id="CHEBI:47739"/>
    </ligand>
</feature>
<dbReference type="GO" id="GO:0043885">
    <property type="term" value="F:anaerobic carbon-monoxide dehydrogenase activity"/>
    <property type="evidence" value="ECO:0007669"/>
    <property type="project" value="UniProtKB-UniRule"/>
</dbReference>
<dbReference type="GO" id="GO:0006091">
    <property type="term" value="P:generation of precursor metabolites and energy"/>
    <property type="evidence" value="ECO:0007669"/>
    <property type="project" value="InterPro"/>
</dbReference>
<proteinExistence type="predicted"/>
<dbReference type="PANTHER" id="PTHR30109">
    <property type="entry name" value="HYDROXYLAMINE REDUCTASE"/>
    <property type="match status" value="1"/>
</dbReference>
<dbReference type="InterPro" id="IPR011254">
    <property type="entry name" value="Prismane-like_sf"/>
</dbReference>
<comment type="caution">
    <text evidence="11">The sequence shown here is derived from an EMBL/GenBank/DDBJ whole genome shotgun (WGS) entry which is preliminary data.</text>
</comment>
<evidence type="ECO:0000256" key="7">
    <source>
        <dbReference type="ARBA" id="ARBA00023014"/>
    </source>
</evidence>
<dbReference type="Pfam" id="PF03063">
    <property type="entry name" value="Prismane"/>
    <property type="match status" value="1"/>
</dbReference>
<evidence type="ECO:0000256" key="1">
    <source>
        <dbReference type="ARBA" id="ARBA00001966"/>
    </source>
</evidence>
<feature type="binding site" evidence="10">
    <location>
        <position position="54"/>
    </location>
    <ligand>
        <name>[4Fe-4S] cluster</name>
        <dbReference type="ChEBI" id="CHEBI:49883"/>
        <label>1</label>
        <note>ligand shared between dimeric partners</note>
    </ligand>
</feature>
<reference evidence="11 12" key="1">
    <citation type="submission" date="2014-10" db="EMBL/GenBank/DDBJ databases">
        <title>Draft genome of anammox bacterium scalindua brodae, obtained using differential coverage binning of sequence data from two enrichment reactors.</title>
        <authorList>
            <person name="Speth D.R."/>
            <person name="Russ L."/>
            <person name="Kartal B."/>
            <person name="Op den Camp H.J."/>
            <person name="Dutilh B.E."/>
            <person name="Jetten M.S."/>
        </authorList>
    </citation>
    <scope>NUCLEOTIDE SEQUENCE [LARGE SCALE GENOMIC DNA]</scope>
    <source>
        <strain evidence="11">RU1</strain>
    </source>
</reference>
<comment type="catalytic activity">
    <reaction evidence="8 9">
        <text>CO + 2 oxidized [2Fe-2S]-[ferredoxin] + H2O = 2 reduced [2Fe-2S]-[ferredoxin] + CO2 + 2 H(+)</text>
        <dbReference type="Rhea" id="RHEA:21040"/>
        <dbReference type="Rhea" id="RHEA-COMP:10000"/>
        <dbReference type="Rhea" id="RHEA-COMP:10001"/>
        <dbReference type="ChEBI" id="CHEBI:15377"/>
        <dbReference type="ChEBI" id="CHEBI:15378"/>
        <dbReference type="ChEBI" id="CHEBI:16526"/>
        <dbReference type="ChEBI" id="CHEBI:17245"/>
        <dbReference type="ChEBI" id="CHEBI:33737"/>
        <dbReference type="ChEBI" id="CHEBI:33738"/>
        <dbReference type="EC" id="1.2.7.4"/>
    </reaction>
</comment>
<dbReference type="eggNOG" id="COG1151">
    <property type="taxonomic scope" value="Bacteria"/>
</dbReference>
<dbReference type="EMBL" id="JRYO01000033">
    <property type="protein sequence ID" value="KHE93848.1"/>
    <property type="molecule type" value="Genomic_DNA"/>
</dbReference>
<dbReference type="Gene3D" id="1.20.1270.30">
    <property type="match status" value="1"/>
</dbReference>
<evidence type="ECO:0000313" key="12">
    <source>
        <dbReference type="Proteomes" id="UP000030652"/>
    </source>
</evidence>
<feature type="binding site" evidence="10">
    <location>
        <position position="285"/>
    </location>
    <ligand>
        <name>[Ni-4Fe-4S] cluster</name>
        <dbReference type="ChEBI" id="CHEBI:47739"/>
    </ligand>
</feature>
<feature type="binding site" evidence="10">
    <location>
        <position position="63"/>
    </location>
    <ligand>
        <name>[4Fe-4S] cluster</name>
        <dbReference type="ChEBI" id="CHEBI:49883"/>
        <label>2</label>
    </ligand>
</feature>
<dbReference type="PATRIC" id="fig|237368.3.peg.443"/>
<keyword evidence="4 9" id="KW-0479">Metal-binding</keyword>
<organism evidence="11 12">
    <name type="scientific">Candidatus Scalindua brodae</name>
    <dbReference type="NCBI Taxonomy" id="237368"/>
    <lineage>
        <taxon>Bacteria</taxon>
        <taxon>Pseudomonadati</taxon>
        <taxon>Planctomycetota</taxon>
        <taxon>Candidatus Brocadiia</taxon>
        <taxon>Candidatus Brocadiales</taxon>
        <taxon>Candidatus Scalinduaceae</taxon>
        <taxon>Candidatus Scalindua</taxon>
    </lineage>
</organism>
<dbReference type="Proteomes" id="UP000030652">
    <property type="component" value="Unassembled WGS sequence"/>
</dbReference>
<dbReference type="PIRSF" id="PIRSF005023">
    <property type="entry name" value="CODH"/>
    <property type="match status" value="1"/>
</dbReference>
<evidence type="ECO:0000256" key="2">
    <source>
        <dbReference type="ARBA" id="ARBA00022485"/>
    </source>
</evidence>
<sequence>MQKLLDKEKELRGKGIADKQIEETLAFLRQKGIDTVWDVQAAYDSSLFGLKDRCSFGSHGLCCRNCNLGPCRLGGEDFPLHTKIAAPKLKRSSCGKTADNMVAGMFLQTVLRGTSSHIGHAIHVAKLFVKAAEGSDNFPIKAEAKLHAVASELGIDTNGKETLDIAKEVGRKAMEDLVGPGEGPMSFALALAPKNIDKLVKANLIPQKGAAETIVQGIHSTAQGMMSSTDHLIMSCLKFGVIDVLALYISTQLQDILLGVPTPKEGRIGLDVLEKDKVNILVHGHVPVLSEMVINYASKLEEKAKAAGAKGINVVGTCCTGTEVLMRLGIPMAGSTIMQELVVGTGVVDAVCVDVQCVYPSLSTMTKSLHTRLITTMPELRMDNDTYIEFTPDNADKAATQIVEEAIAAYKDRSADRVFLPKAKGNKLMGGFSTEALIQVLKKSNPEEPLKPLVDLIIDGSIQGVAVIAGCLSSKVQTDMSFVTMAKELLKNNVLVLATGCAATGCARHGLLNGKAMNLVGDSLRGVLETLGKAAGLNESMPPVLHFGSCVDNSRCAVLASTIADYLDTSIDKLPLVASAAEHVVEKAAAIYLGVISLGITTHIGVTPKLGGSPYVINLLTKELENITGSTLIIEIDPEESAKAMINHIRKKRKELGI</sequence>
<feature type="binding site" evidence="10">
    <location>
        <position position="471"/>
    </location>
    <ligand>
        <name>[Ni-4Fe-4S] cluster</name>
        <dbReference type="ChEBI" id="CHEBI:47739"/>
    </ligand>
</feature>
<protein>
    <recommendedName>
        <fullName evidence="9">Carbon monoxide dehydrogenase</fullName>
        <ecNumber evidence="9">1.2.7.4</ecNumber>
    </recommendedName>
</protein>
<evidence type="ECO:0000256" key="9">
    <source>
        <dbReference type="PIRNR" id="PIRNR005023"/>
    </source>
</evidence>
<keyword evidence="6 9" id="KW-0408">Iron</keyword>
<feature type="binding site" evidence="10">
    <location>
        <position position="357"/>
    </location>
    <ligand>
        <name>[Ni-4Fe-4S] cluster</name>
        <dbReference type="ChEBI" id="CHEBI:47739"/>
    </ligand>
</feature>
<dbReference type="NCBIfam" id="TIGR01702">
    <property type="entry name" value="CO_DH_cata"/>
    <property type="match status" value="1"/>
</dbReference>
<evidence type="ECO:0000256" key="8">
    <source>
        <dbReference type="ARBA" id="ARBA00048733"/>
    </source>
</evidence>
<feature type="binding site" evidence="10">
    <location>
        <position position="550"/>
    </location>
    <ligand>
        <name>[Ni-4Fe-4S] cluster</name>
        <dbReference type="ChEBI" id="CHEBI:47739"/>
    </ligand>
</feature>
<dbReference type="EC" id="1.2.7.4" evidence="9"/>
<evidence type="ECO:0000256" key="5">
    <source>
        <dbReference type="ARBA" id="ARBA00023002"/>
    </source>
</evidence>
<feature type="binding site" evidence="10">
    <location>
        <position position="66"/>
    </location>
    <ligand>
        <name>[4Fe-4S] cluster</name>
        <dbReference type="ChEBI" id="CHEBI:49883"/>
        <label>2</label>
    </ligand>
</feature>
<keyword evidence="7 9" id="KW-0411">Iron-sulfur</keyword>
<feature type="binding site" evidence="10">
    <location>
        <position position="71"/>
    </location>
    <ligand>
        <name>[4Fe-4S] cluster</name>
        <dbReference type="ChEBI" id="CHEBI:49883"/>
        <label>2</label>
    </ligand>
</feature>
<accession>A0A0B0ERV5</accession>
<keyword evidence="5 9" id="KW-0560">Oxidoreductase</keyword>
<dbReference type="SUPFAM" id="SSF56821">
    <property type="entry name" value="Prismane protein-like"/>
    <property type="match status" value="1"/>
</dbReference>
<dbReference type="InterPro" id="IPR016101">
    <property type="entry name" value="CO_DH_a-bundle"/>
</dbReference>
<dbReference type="GO" id="GO:0004601">
    <property type="term" value="F:peroxidase activity"/>
    <property type="evidence" value="ECO:0007669"/>
    <property type="project" value="TreeGrafter"/>
</dbReference>
<evidence type="ECO:0000256" key="10">
    <source>
        <dbReference type="PIRSR" id="PIRSR005023-1"/>
    </source>
</evidence>
<evidence type="ECO:0000256" key="3">
    <source>
        <dbReference type="ARBA" id="ARBA00022596"/>
    </source>
</evidence>
<gene>
    <name evidence="11" type="primary">acsA</name>
    <name evidence="11" type="ORF">SCABRO_00405</name>
</gene>
<evidence type="ECO:0000256" key="4">
    <source>
        <dbReference type="ARBA" id="ARBA00022723"/>
    </source>
</evidence>
<dbReference type="Gene3D" id="3.40.50.2030">
    <property type="match status" value="2"/>
</dbReference>
<dbReference type="InterPro" id="IPR004137">
    <property type="entry name" value="HCP/CODH"/>
</dbReference>
<comment type="cofactor">
    <cofactor evidence="1">
        <name>[4Fe-4S] cluster</name>
        <dbReference type="ChEBI" id="CHEBI:49883"/>
    </cofactor>
</comment>
<dbReference type="GO" id="GO:0042542">
    <property type="term" value="P:response to hydrogen peroxide"/>
    <property type="evidence" value="ECO:0007669"/>
    <property type="project" value="TreeGrafter"/>
</dbReference>
<feature type="binding site" evidence="10">
    <location>
        <position position="62"/>
    </location>
    <ligand>
        <name>[4Fe-4S] cluster</name>
        <dbReference type="ChEBI" id="CHEBI:49883"/>
        <label>1</label>
        <note>ligand shared between dimeric partners</note>
    </ligand>
</feature>
<dbReference type="GO" id="GO:0051539">
    <property type="term" value="F:4 iron, 4 sulfur cluster binding"/>
    <property type="evidence" value="ECO:0007669"/>
    <property type="project" value="UniProtKB-UniRule"/>
</dbReference>
<dbReference type="AlphaFoldDB" id="A0A0B0ERV5"/>
<keyword evidence="3 10" id="KW-0533">Nickel</keyword>
<dbReference type="GO" id="GO:0050418">
    <property type="term" value="F:hydroxylamine reductase activity"/>
    <property type="evidence" value="ECO:0007669"/>
    <property type="project" value="TreeGrafter"/>
</dbReference>
<evidence type="ECO:0000256" key="6">
    <source>
        <dbReference type="ARBA" id="ARBA00023004"/>
    </source>
</evidence>
<dbReference type="InterPro" id="IPR016099">
    <property type="entry name" value="Prismane-like_a/b-sand"/>
</dbReference>
<feature type="binding site" evidence="10">
    <location>
        <position position="94"/>
    </location>
    <ligand>
        <name>[4Fe-4S] cluster</name>
        <dbReference type="ChEBI" id="CHEBI:49883"/>
        <label>2</label>
    </ligand>
</feature>
<dbReference type="PANTHER" id="PTHR30109:SF4">
    <property type="entry name" value="CARBON MONOXIDE DEHYDROGENASE"/>
    <property type="match status" value="1"/>
</dbReference>
<name>A0A0B0ERV5_9BACT</name>
<feature type="binding site" evidence="10">
    <location>
        <position position="319"/>
    </location>
    <ligand>
        <name>[Ni-4Fe-4S] cluster</name>
        <dbReference type="ChEBI" id="CHEBI:47739"/>
    </ligand>
</feature>
<dbReference type="GO" id="GO:0016151">
    <property type="term" value="F:nickel cation binding"/>
    <property type="evidence" value="ECO:0007669"/>
    <property type="project" value="InterPro"/>
</dbReference>